<feature type="domain" description="Helicase MOV-10-like beta-barrel" evidence="14">
    <location>
        <begin position="339"/>
        <end position="419"/>
    </location>
</feature>
<evidence type="ECO:0000256" key="6">
    <source>
        <dbReference type="ARBA" id="ARBA00022801"/>
    </source>
</evidence>
<dbReference type="InterPro" id="IPR041677">
    <property type="entry name" value="DNA2/NAM7_AAA_11"/>
</dbReference>
<keyword evidence="4" id="KW-0963">Cytoplasm</keyword>
<evidence type="ECO:0000256" key="10">
    <source>
        <dbReference type="ARBA" id="ARBA00047984"/>
    </source>
</evidence>
<feature type="region of interest" description="Disordered" evidence="11">
    <location>
        <begin position="54"/>
        <end position="73"/>
    </location>
</feature>
<dbReference type="HOGENOM" id="CLU_001666_6_3_1"/>
<keyword evidence="6" id="KW-0378">Hydrolase</keyword>
<keyword evidence="7" id="KW-0347">Helicase</keyword>
<comment type="catalytic activity">
    <reaction evidence="10">
        <text>ATP + H2O = ADP + phosphate + H(+)</text>
        <dbReference type="Rhea" id="RHEA:13065"/>
        <dbReference type="ChEBI" id="CHEBI:15377"/>
        <dbReference type="ChEBI" id="CHEBI:15378"/>
        <dbReference type="ChEBI" id="CHEBI:30616"/>
        <dbReference type="ChEBI" id="CHEBI:43474"/>
        <dbReference type="ChEBI" id="CHEBI:456216"/>
        <dbReference type="EC" id="3.6.4.13"/>
    </reaction>
</comment>
<gene>
    <name evidence="16" type="ORF">M408DRAFT_334067</name>
</gene>
<accession>A0A0C2W143</accession>
<name>A0A0C2W143_SERVB</name>
<dbReference type="InterPro" id="IPR049079">
    <property type="entry name" value="Mov-10_helical"/>
</dbReference>
<evidence type="ECO:0000313" key="17">
    <source>
        <dbReference type="Proteomes" id="UP000054097"/>
    </source>
</evidence>
<feature type="domain" description="DNA2/NAM7 helicase-like C-terminal" evidence="13">
    <location>
        <begin position="666"/>
        <end position="872"/>
    </location>
</feature>
<evidence type="ECO:0000256" key="1">
    <source>
        <dbReference type="ARBA" id="ARBA00004496"/>
    </source>
</evidence>
<keyword evidence="9" id="KW-0943">RNA-mediated gene silencing</keyword>
<comment type="subcellular location">
    <subcellularLocation>
        <location evidence="1">Cytoplasm</location>
    </subcellularLocation>
</comment>
<dbReference type="GO" id="GO:0003723">
    <property type="term" value="F:RNA binding"/>
    <property type="evidence" value="ECO:0007669"/>
    <property type="project" value="InterPro"/>
</dbReference>
<dbReference type="InterPro" id="IPR027417">
    <property type="entry name" value="P-loop_NTPase"/>
</dbReference>
<dbReference type="GO" id="GO:0031047">
    <property type="term" value="P:regulatory ncRNA-mediated gene silencing"/>
    <property type="evidence" value="ECO:0007669"/>
    <property type="project" value="UniProtKB-KW"/>
</dbReference>
<dbReference type="CDD" id="cd18808">
    <property type="entry name" value="SF1_C_Upf1"/>
    <property type="match status" value="1"/>
</dbReference>
<dbReference type="GO" id="GO:0032574">
    <property type="term" value="F:5'-3' RNA helicase activity"/>
    <property type="evidence" value="ECO:0007669"/>
    <property type="project" value="InterPro"/>
</dbReference>
<evidence type="ECO:0000259" key="13">
    <source>
        <dbReference type="Pfam" id="PF13087"/>
    </source>
</evidence>
<evidence type="ECO:0000256" key="8">
    <source>
        <dbReference type="ARBA" id="ARBA00022840"/>
    </source>
</evidence>
<dbReference type="STRING" id="933852.A0A0C2W143"/>
<evidence type="ECO:0000259" key="12">
    <source>
        <dbReference type="Pfam" id="PF13086"/>
    </source>
</evidence>
<dbReference type="AlphaFoldDB" id="A0A0C2W143"/>
<dbReference type="GO" id="GO:0005694">
    <property type="term" value="C:chromosome"/>
    <property type="evidence" value="ECO:0007669"/>
    <property type="project" value="UniProtKB-ARBA"/>
</dbReference>
<dbReference type="EC" id="3.6.4.13" evidence="3"/>
<evidence type="ECO:0000256" key="5">
    <source>
        <dbReference type="ARBA" id="ARBA00022741"/>
    </source>
</evidence>
<feature type="domain" description="Helicase MOV-10 helical" evidence="15">
    <location>
        <begin position="278"/>
        <end position="338"/>
    </location>
</feature>
<dbReference type="Gene3D" id="3.40.50.300">
    <property type="entry name" value="P-loop containing nucleotide triphosphate hydrolases"/>
    <property type="match status" value="2"/>
</dbReference>
<dbReference type="SUPFAM" id="SSF52540">
    <property type="entry name" value="P-loop containing nucleoside triphosphate hydrolases"/>
    <property type="match status" value="1"/>
</dbReference>
<dbReference type="InterPro" id="IPR047187">
    <property type="entry name" value="SF1_C_Upf1"/>
</dbReference>
<dbReference type="CDD" id="cd18038">
    <property type="entry name" value="DEXXQc_Helz-like"/>
    <property type="match status" value="1"/>
</dbReference>
<dbReference type="FunFam" id="3.40.50.300:FF:000326">
    <property type="entry name" value="P-loop containing nucleoside triphosphate hydrolase"/>
    <property type="match status" value="1"/>
</dbReference>
<dbReference type="Pfam" id="PF21635">
    <property type="entry name" value="Mov-10_helical"/>
    <property type="match status" value="1"/>
</dbReference>
<dbReference type="InterPro" id="IPR041679">
    <property type="entry name" value="DNA2/NAM7-like_C"/>
</dbReference>
<evidence type="ECO:0000259" key="15">
    <source>
        <dbReference type="Pfam" id="PF21635"/>
    </source>
</evidence>
<evidence type="ECO:0000313" key="16">
    <source>
        <dbReference type="EMBL" id="KIM20223.1"/>
    </source>
</evidence>
<evidence type="ECO:0000256" key="4">
    <source>
        <dbReference type="ARBA" id="ARBA00022490"/>
    </source>
</evidence>
<reference evidence="16 17" key="1">
    <citation type="submission" date="2014-04" db="EMBL/GenBank/DDBJ databases">
        <authorList>
            <consortium name="DOE Joint Genome Institute"/>
            <person name="Kuo A."/>
            <person name="Zuccaro A."/>
            <person name="Kohler A."/>
            <person name="Nagy L.G."/>
            <person name="Floudas D."/>
            <person name="Copeland A."/>
            <person name="Barry K.W."/>
            <person name="Cichocki N."/>
            <person name="Veneault-Fourrey C."/>
            <person name="LaButti K."/>
            <person name="Lindquist E.A."/>
            <person name="Lipzen A."/>
            <person name="Lundell T."/>
            <person name="Morin E."/>
            <person name="Murat C."/>
            <person name="Sun H."/>
            <person name="Tunlid A."/>
            <person name="Henrissat B."/>
            <person name="Grigoriev I.V."/>
            <person name="Hibbett D.S."/>
            <person name="Martin F."/>
            <person name="Nordberg H.P."/>
            <person name="Cantor M.N."/>
            <person name="Hua S.X."/>
        </authorList>
    </citation>
    <scope>NUCLEOTIDE SEQUENCE [LARGE SCALE GENOMIC DNA]</scope>
    <source>
        <strain evidence="16 17">MAFF 305830</strain>
    </source>
</reference>
<keyword evidence="17" id="KW-1185">Reference proteome</keyword>
<dbReference type="PANTHER" id="PTHR45418">
    <property type="entry name" value="CANCER/TESTIS ANTIGEN 55"/>
    <property type="match status" value="1"/>
</dbReference>
<evidence type="ECO:0000256" key="3">
    <source>
        <dbReference type="ARBA" id="ARBA00012552"/>
    </source>
</evidence>
<dbReference type="GO" id="GO:0016787">
    <property type="term" value="F:hydrolase activity"/>
    <property type="evidence" value="ECO:0007669"/>
    <property type="project" value="UniProtKB-KW"/>
</dbReference>
<keyword evidence="5" id="KW-0547">Nucleotide-binding</keyword>
<dbReference type="OrthoDB" id="6513042at2759"/>
<evidence type="ECO:0000259" key="14">
    <source>
        <dbReference type="Pfam" id="PF21634"/>
    </source>
</evidence>
<evidence type="ECO:0000256" key="2">
    <source>
        <dbReference type="ARBA" id="ARBA00005601"/>
    </source>
</evidence>
<dbReference type="Pfam" id="PF13086">
    <property type="entry name" value="AAA_11"/>
    <property type="match status" value="2"/>
</dbReference>
<dbReference type="InterPro" id="IPR026122">
    <property type="entry name" value="MOV-10/SDE3_DEXXQ/H-box"/>
</dbReference>
<dbReference type="Proteomes" id="UP000054097">
    <property type="component" value="Unassembled WGS sequence"/>
</dbReference>
<evidence type="ECO:0000256" key="11">
    <source>
        <dbReference type="SAM" id="MobiDB-lite"/>
    </source>
</evidence>
<feature type="domain" description="DNA2/NAM7 helicase helicase" evidence="12">
    <location>
        <begin position="582"/>
        <end position="657"/>
    </location>
</feature>
<proteinExistence type="inferred from homology"/>
<feature type="domain" description="DNA2/NAM7 helicase helicase" evidence="12">
    <location>
        <begin position="485"/>
        <end position="555"/>
    </location>
</feature>
<comment type="similarity">
    <text evidence="2">Belongs to the DNA2/NAM7 helicase family. SDE3 subfamily.</text>
</comment>
<organism evidence="16 17">
    <name type="scientific">Serendipita vermifera MAFF 305830</name>
    <dbReference type="NCBI Taxonomy" id="933852"/>
    <lineage>
        <taxon>Eukaryota</taxon>
        <taxon>Fungi</taxon>
        <taxon>Dikarya</taxon>
        <taxon>Basidiomycota</taxon>
        <taxon>Agaricomycotina</taxon>
        <taxon>Agaricomycetes</taxon>
        <taxon>Sebacinales</taxon>
        <taxon>Serendipitaceae</taxon>
        <taxon>Serendipita</taxon>
    </lineage>
</organism>
<dbReference type="PANTHER" id="PTHR45418:SF1">
    <property type="entry name" value="CANCER_TESTIS ANTIGEN 55"/>
    <property type="match status" value="1"/>
</dbReference>
<keyword evidence="8" id="KW-0067">ATP-binding</keyword>
<dbReference type="GO" id="GO:0005737">
    <property type="term" value="C:cytoplasm"/>
    <property type="evidence" value="ECO:0007669"/>
    <property type="project" value="UniProtKB-SubCell"/>
</dbReference>
<evidence type="ECO:0000256" key="9">
    <source>
        <dbReference type="ARBA" id="ARBA00023158"/>
    </source>
</evidence>
<dbReference type="Pfam" id="PF13087">
    <property type="entry name" value="AAA_12"/>
    <property type="match status" value="1"/>
</dbReference>
<protein>
    <recommendedName>
        <fullName evidence="3">RNA helicase</fullName>
        <ecNumber evidence="3">3.6.4.13</ecNumber>
    </recommendedName>
</protein>
<reference evidence="17" key="2">
    <citation type="submission" date="2015-01" db="EMBL/GenBank/DDBJ databases">
        <title>Evolutionary Origins and Diversification of the Mycorrhizal Mutualists.</title>
        <authorList>
            <consortium name="DOE Joint Genome Institute"/>
            <consortium name="Mycorrhizal Genomics Consortium"/>
            <person name="Kohler A."/>
            <person name="Kuo A."/>
            <person name="Nagy L.G."/>
            <person name="Floudas D."/>
            <person name="Copeland A."/>
            <person name="Barry K.W."/>
            <person name="Cichocki N."/>
            <person name="Veneault-Fourrey C."/>
            <person name="LaButti K."/>
            <person name="Lindquist E.A."/>
            <person name="Lipzen A."/>
            <person name="Lundell T."/>
            <person name="Morin E."/>
            <person name="Murat C."/>
            <person name="Riley R."/>
            <person name="Ohm R."/>
            <person name="Sun H."/>
            <person name="Tunlid A."/>
            <person name="Henrissat B."/>
            <person name="Grigoriev I.V."/>
            <person name="Hibbett D.S."/>
            <person name="Martin F."/>
        </authorList>
    </citation>
    <scope>NUCLEOTIDE SEQUENCE [LARGE SCALE GENOMIC DNA]</scope>
    <source>
        <strain evidence="17">MAFF 305830</strain>
    </source>
</reference>
<dbReference type="Pfam" id="PF21634">
    <property type="entry name" value="MOV-10_beta-barrel"/>
    <property type="match status" value="1"/>
</dbReference>
<dbReference type="InterPro" id="IPR049080">
    <property type="entry name" value="MOV-10-like_beta-barrel"/>
</dbReference>
<dbReference type="GO" id="GO:0005524">
    <property type="term" value="F:ATP binding"/>
    <property type="evidence" value="ECO:0007669"/>
    <property type="project" value="UniProtKB-KW"/>
</dbReference>
<evidence type="ECO:0000256" key="7">
    <source>
        <dbReference type="ARBA" id="ARBA00022806"/>
    </source>
</evidence>
<sequence>MLCPNVHKHGSCPLNDCLHFHPGYLCQLCGVTTRNQAYLDHHLRSNRHAATLRAQNPQNTPGVRLPRSGHPQSGRVLIGSVRQTDMPTASQGHAPQQEQEQGFVSIYAALEEAESDKYGVKLSPGNREDYDLGIHENGEASLEISVQVDNHQARILLLTANMSNAEKGISGFEVSLPTQRYLSRNPLKGAIKFNSRGNRGIFQGRVVLVFYDKINQRRFAIVRHTSITVGHKEDYETLKPVAPYVPKRKTYKERIRNKDIIDGEPPAPLAEIEWVIPLGEYKLPKILEDTLKKIKDDNAVSLLQPKFISFEFDMNTHAKRFHALLHMEEYQSALDIQRYDQEDASLTLWGDKSYSLLVPGLAEKRPSLIVGDRIIVKHRDSPKYEWWRGYVHVVELDSVVLKFNNAFRHIRGEKFDVRFEINRLTLRRMHQALDVGGTSPRLLFPKDEHILSTRPSERVVNSLNPIHRPVGQNYSQMLAVTAIRDLAPGSPPFVVFGPPGTGKTLTIVEAIRQILWTRPDARILACAPSNSAADIIAERLTVLGKSQLFRLNAPSRSASGSPPTLREFSRRNEYGTFEVPPKDELSKFRVIVSTCLSASVPYGIGIPAGHFSHIFVDEAGQACEPESLIPIKTLSSAKTNIILSGDPKQLGPVIRSEEALKSGFGNSLLERLTKTSIYDEKEWKGITIVKLLQNFRSHPAIIKFSNEQFYGGELECKADRVLTHSMLRADCIVKPGFPLVFHAISGEDAREADSPSFFNLEEASLVKKYVQDLKGDKRLQLKDEHIGIISPYHGQCMKIRKLISRFASGIKVGSVEEFQGQERRVIIVSTVRSNLKWVRSDIRQSLGFVASARRFNVAMTRAQALLIVIGNSDVLSLDSIWRSFLSYIYNSGGWTGRPLPCWDTTNPELNDDEFLQMRRATASEDERKIYEEIEEAMKGNADAGGIEDRGDGYEAVEREWREAH</sequence>
<dbReference type="EMBL" id="KN824459">
    <property type="protein sequence ID" value="KIM20223.1"/>
    <property type="molecule type" value="Genomic_DNA"/>
</dbReference>